<dbReference type="EMBL" id="CAJNOJ010001153">
    <property type="protein sequence ID" value="CAF1544471.1"/>
    <property type="molecule type" value="Genomic_DNA"/>
</dbReference>
<name>A0A815W6H3_ADIRI</name>
<evidence type="ECO:0000313" key="2">
    <source>
        <dbReference type="Proteomes" id="UP000663852"/>
    </source>
</evidence>
<protein>
    <submittedName>
        <fullName evidence="1">Uncharacterized protein</fullName>
    </submittedName>
</protein>
<dbReference type="Proteomes" id="UP000663852">
    <property type="component" value="Unassembled WGS sequence"/>
</dbReference>
<dbReference type="AlphaFoldDB" id="A0A815W6H3"/>
<comment type="caution">
    <text evidence="1">The sequence shown here is derived from an EMBL/GenBank/DDBJ whole genome shotgun (WGS) entry which is preliminary data.</text>
</comment>
<sequence>MEKGVICPRDSTSSKGLITILVFAMETSERDFEDEDRKKQSIGRKTTNVYSITDRNDVWKIQEVRKLKEKALENIKRIKNAGWGNLQKTGFTAEKLHELTFNLDAIRKGSPIRAYSAKYGNPNTDIELKDTSKNVPAILSTAQLKFGSKANVATLGNPKYSQVDSKIAPKNMAGNKWSETVSYQGISSKSFSNEEVHQVLSGPERSLDTLSMNTGSMVTKVAISSALLNATIGAGFEFVSFTINAIQKRKIDKEELKTTAKTALETATVCAASGAVTSGATVYFESSAVGGVLSGFLLTSYNVYRCYQTKGVDD</sequence>
<gene>
    <name evidence="1" type="ORF">EDS130_LOCUS45558</name>
</gene>
<proteinExistence type="predicted"/>
<organism evidence="1 2">
    <name type="scientific">Adineta ricciae</name>
    <name type="common">Rotifer</name>
    <dbReference type="NCBI Taxonomy" id="249248"/>
    <lineage>
        <taxon>Eukaryota</taxon>
        <taxon>Metazoa</taxon>
        <taxon>Spiralia</taxon>
        <taxon>Gnathifera</taxon>
        <taxon>Rotifera</taxon>
        <taxon>Eurotatoria</taxon>
        <taxon>Bdelloidea</taxon>
        <taxon>Adinetida</taxon>
        <taxon>Adinetidae</taxon>
        <taxon>Adineta</taxon>
    </lineage>
</organism>
<reference evidence="1" key="1">
    <citation type="submission" date="2021-02" db="EMBL/GenBank/DDBJ databases">
        <authorList>
            <person name="Nowell W R."/>
        </authorList>
    </citation>
    <scope>NUCLEOTIDE SEQUENCE</scope>
</reference>
<evidence type="ECO:0000313" key="1">
    <source>
        <dbReference type="EMBL" id="CAF1544471.1"/>
    </source>
</evidence>
<accession>A0A815W6H3</accession>